<evidence type="ECO:0000313" key="3">
    <source>
        <dbReference type="Proteomes" id="UP000472372"/>
    </source>
</evidence>
<organism evidence="2 3">
    <name type="scientific">Pyrenophora teres f. teres</name>
    <dbReference type="NCBI Taxonomy" id="97479"/>
    <lineage>
        <taxon>Eukaryota</taxon>
        <taxon>Fungi</taxon>
        <taxon>Dikarya</taxon>
        <taxon>Ascomycota</taxon>
        <taxon>Pezizomycotina</taxon>
        <taxon>Dothideomycetes</taxon>
        <taxon>Pleosporomycetidae</taxon>
        <taxon>Pleosporales</taxon>
        <taxon>Pleosporineae</taxon>
        <taxon>Pleosporaceae</taxon>
        <taxon>Pyrenophora</taxon>
    </lineage>
</organism>
<gene>
    <name evidence="2" type="ORF">PTTW11_02599</name>
</gene>
<name>A0A6S6VT02_9PLEO</name>
<sequence length="158" mass="17310">MRRATLIISLFLTAITALPQGLNPSINYCAGNKQTVGHCETLSYVDTTTAASNPPSVKECQEACWSTFMDAGDWAVPLAGKPEDYRQRMVSSPCGFSMGIIPNTSHDFSFAMNNQDIADIIDEVVKRFAPLHGGRVAAEGTVRCDGHEARWWVSRDAR</sequence>
<dbReference type="EMBL" id="HG992978">
    <property type="protein sequence ID" value="CAE7014085.1"/>
    <property type="molecule type" value="Genomic_DNA"/>
</dbReference>
<dbReference type="AlphaFoldDB" id="A0A6S6VT02"/>
<dbReference type="Proteomes" id="UP000472372">
    <property type="component" value="Chromosome 2"/>
</dbReference>
<evidence type="ECO:0000259" key="1">
    <source>
        <dbReference type="Pfam" id="PF14856"/>
    </source>
</evidence>
<accession>A0A6S6VT02</accession>
<feature type="domain" description="Ecp2 effector protein-like" evidence="1">
    <location>
        <begin position="38"/>
        <end position="144"/>
    </location>
</feature>
<dbReference type="InterPro" id="IPR029226">
    <property type="entry name" value="Ecp2-like"/>
</dbReference>
<evidence type="ECO:0000313" key="2">
    <source>
        <dbReference type="EMBL" id="CAE7014085.1"/>
    </source>
</evidence>
<dbReference type="Pfam" id="PF14856">
    <property type="entry name" value="Hce2"/>
    <property type="match status" value="1"/>
</dbReference>
<protein>
    <submittedName>
        <fullName evidence="2">Hce2 domain containing protein</fullName>
    </submittedName>
</protein>
<proteinExistence type="predicted"/>
<reference evidence="2" key="1">
    <citation type="submission" date="2021-02" db="EMBL/GenBank/DDBJ databases">
        <authorList>
            <person name="Syme A R."/>
            <person name="Syme A R."/>
            <person name="Moolhuijzen P."/>
        </authorList>
    </citation>
    <scope>NUCLEOTIDE SEQUENCE</scope>
    <source>
        <strain evidence="2">W1-1</strain>
    </source>
</reference>